<evidence type="ECO:0000313" key="3">
    <source>
        <dbReference type="Proteomes" id="UP000564644"/>
    </source>
</evidence>
<accession>A0A7X0SQ37</accession>
<evidence type="ECO:0000313" key="2">
    <source>
        <dbReference type="EMBL" id="MBB6734068.1"/>
    </source>
</evidence>
<dbReference type="AlphaFoldDB" id="A0A7X0SQ37"/>
<dbReference type="InterPro" id="IPR000086">
    <property type="entry name" value="NUDIX_hydrolase_dom"/>
</dbReference>
<keyword evidence="3" id="KW-1185">Reference proteome</keyword>
<evidence type="ECO:0000259" key="1">
    <source>
        <dbReference type="PROSITE" id="PS51462"/>
    </source>
</evidence>
<name>A0A7X0SQ37_9BACL</name>
<dbReference type="RefSeq" id="WP_185131724.1">
    <property type="nucleotide sequence ID" value="NZ_JACJVO010000032.1"/>
</dbReference>
<sequence length="191" mass="21904">MKVTLQKTDYAHFMFSKQLSEDHPYRCRGVVANGVFLTKDGYFVIGEMNAHTSTPGRLQFVAGGVEQSDFQGDVVNMFASLLRESQEEAGIGLTDPNLVSRVTPKYMVQWQAIALVYLIELAIDSNQLKLHYRHFENELLRQKIIPEFASLVFVHANHVSAFLREDPRWKLDFLPKVLEDLTKELNFPNDD</sequence>
<dbReference type="SUPFAM" id="SSF55811">
    <property type="entry name" value="Nudix"/>
    <property type="match status" value="1"/>
</dbReference>
<dbReference type="Proteomes" id="UP000564644">
    <property type="component" value="Unassembled WGS sequence"/>
</dbReference>
<dbReference type="InterPro" id="IPR015797">
    <property type="entry name" value="NUDIX_hydrolase-like_dom_sf"/>
</dbReference>
<proteinExistence type="predicted"/>
<gene>
    <name evidence="2" type="ORF">H7C18_24405</name>
</gene>
<feature type="domain" description="Nudix hydrolase" evidence="1">
    <location>
        <begin position="27"/>
        <end position="179"/>
    </location>
</feature>
<dbReference type="PROSITE" id="PS51462">
    <property type="entry name" value="NUDIX"/>
    <property type="match status" value="1"/>
</dbReference>
<protein>
    <recommendedName>
        <fullName evidence="1">Nudix hydrolase domain-containing protein</fullName>
    </recommendedName>
</protein>
<organism evidence="2 3">
    <name type="scientific">Cohnella zeiphila</name>
    <dbReference type="NCBI Taxonomy" id="2761120"/>
    <lineage>
        <taxon>Bacteria</taxon>
        <taxon>Bacillati</taxon>
        <taxon>Bacillota</taxon>
        <taxon>Bacilli</taxon>
        <taxon>Bacillales</taxon>
        <taxon>Paenibacillaceae</taxon>
        <taxon>Cohnella</taxon>
    </lineage>
</organism>
<comment type="caution">
    <text evidence="2">The sequence shown here is derived from an EMBL/GenBank/DDBJ whole genome shotgun (WGS) entry which is preliminary data.</text>
</comment>
<dbReference type="EMBL" id="JACJVO010000032">
    <property type="protein sequence ID" value="MBB6734068.1"/>
    <property type="molecule type" value="Genomic_DNA"/>
</dbReference>
<reference evidence="2 3" key="1">
    <citation type="submission" date="2020-08" db="EMBL/GenBank/DDBJ databases">
        <title>Cohnella phylogeny.</title>
        <authorList>
            <person name="Dunlap C."/>
        </authorList>
    </citation>
    <scope>NUCLEOTIDE SEQUENCE [LARGE SCALE GENOMIC DNA]</scope>
    <source>
        <strain evidence="2 3">CBP 2801</strain>
    </source>
</reference>
<dbReference type="Gene3D" id="3.90.79.10">
    <property type="entry name" value="Nucleoside Triphosphate Pyrophosphohydrolase"/>
    <property type="match status" value="1"/>
</dbReference>